<accession>A0A8I0KVD6</accession>
<dbReference type="AlphaFoldDB" id="A0A8I0KVD6"/>
<dbReference type="InterPro" id="IPR012340">
    <property type="entry name" value="NA-bd_OB-fold"/>
</dbReference>
<proteinExistence type="inferred from homology"/>
<sequence length="408" mass="43646">MSEVLDNLRILKPVHGGYGLAFIDGATVFVAGAIAGERLSAQVIRRKGRVVWARACAIDEASPDRRDHVWPQAERSGVGGADLGHVSLAGGRRWKAAVIADALERLGSRELADEAGPVMVHAAPGDAERDGLGWRTRVEFTVDERGLAGMHVPGSQRVVALTDMPLASPDIAELGLLGGDSPWRSRWKPGQRIRAWGGYIRIDRTWHDAAGEVVADPILSVTAGEDTYEVRADDFWQAHREGAGVLHEAVARAVAGRGDASVAELYCGSGLFTRVLARESAAVFAVEGAGGACAQARANTADQGNVEVRQARVDRRFVEDEIIARRPGLVVMDPPRTGAGRETTRALARAGAERIVLIACDPAALARDAQVLLEAGYHITQLDGFDLFPYTHHVECVGVFDRARSGAV</sequence>
<dbReference type="PROSITE" id="PS51687">
    <property type="entry name" value="SAM_MT_RNA_M5U"/>
    <property type="match status" value="1"/>
</dbReference>
<feature type="binding site" evidence="4">
    <location>
        <position position="266"/>
    </location>
    <ligand>
        <name>S-adenosyl-L-methionine</name>
        <dbReference type="ChEBI" id="CHEBI:59789"/>
    </ligand>
</feature>
<evidence type="ECO:0000256" key="3">
    <source>
        <dbReference type="ARBA" id="ARBA00022691"/>
    </source>
</evidence>
<dbReference type="EMBL" id="JACRUO010000001">
    <property type="protein sequence ID" value="MBD3688824.1"/>
    <property type="molecule type" value="Genomic_DNA"/>
</dbReference>
<dbReference type="InterPro" id="IPR010280">
    <property type="entry name" value="U5_MeTrfase_fam"/>
</dbReference>
<evidence type="ECO:0000313" key="5">
    <source>
        <dbReference type="EMBL" id="MBD3688824.1"/>
    </source>
</evidence>
<feature type="binding site" evidence="4">
    <location>
        <position position="333"/>
    </location>
    <ligand>
        <name>S-adenosyl-L-methionine</name>
        <dbReference type="ChEBI" id="CHEBI:59789"/>
    </ligand>
</feature>
<dbReference type="PANTHER" id="PTHR11061:SF30">
    <property type="entry name" value="TRNA (URACIL(54)-C(5))-METHYLTRANSFERASE"/>
    <property type="match status" value="1"/>
</dbReference>
<dbReference type="PANTHER" id="PTHR11061">
    <property type="entry name" value="RNA M5U METHYLTRANSFERASE"/>
    <property type="match status" value="1"/>
</dbReference>
<evidence type="ECO:0000256" key="1">
    <source>
        <dbReference type="ARBA" id="ARBA00022603"/>
    </source>
</evidence>
<keyword evidence="3 4" id="KW-0949">S-adenosyl-L-methionine</keyword>
<feature type="binding site" evidence="4">
    <location>
        <position position="287"/>
    </location>
    <ligand>
        <name>S-adenosyl-L-methionine</name>
        <dbReference type="ChEBI" id="CHEBI:59789"/>
    </ligand>
</feature>
<keyword evidence="1 4" id="KW-0489">Methyltransferase</keyword>
<dbReference type="Pfam" id="PF05958">
    <property type="entry name" value="tRNA_U5-meth_tr"/>
    <property type="match status" value="1"/>
</dbReference>
<dbReference type="RefSeq" id="WP_191070921.1">
    <property type="nucleotide sequence ID" value="NZ_CP060506.1"/>
</dbReference>
<dbReference type="PROSITE" id="PS01231">
    <property type="entry name" value="TRMA_2"/>
    <property type="match status" value="1"/>
</dbReference>
<feature type="active site" description="Nucleophile" evidence="4">
    <location>
        <position position="360"/>
    </location>
</feature>
<gene>
    <name evidence="5" type="ORF">H8R10_01020</name>
</gene>
<dbReference type="InterPro" id="IPR029063">
    <property type="entry name" value="SAM-dependent_MTases_sf"/>
</dbReference>
<organism evidence="5 6">
    <name type="scientific">Nanchangia anserum</name>
    <dbReference type="NCBI Taxonomy" id="2692125"/>
    <lineage>
        <taxon>Bacteria</taxon>
        <taxon>Bacillati</taxon>
        <taxon>Actinomycetota</taxon>
        <taxon>Actinomycetes</taxon>
        <taxon>Actinomycetales</taxon>
        <taxon>Actinomycetaceae</taxon>
        <taxon>Nanchangia</taxon>
    </lineage>
</organism>
<dbReference type="GO" id="GO:0070041">
    <property type="term" value="F:rRNA (uridine-C5-)-methyltransferase activity"/>
    <property type="evidence" value="ECO:0007669"/>
    <property type="project" value="TreeGrafter"/>
</dbReference>
<comment type="similarity">
    <text evidence="4">Belongs to the class I-like SAM-binding methyltransferase superfamily. RNA M5U methyltransferase family.</text>
</comment>
<dbReference type="GO" id="GO:0070475">
    <property type="term" value="P:rRNA base methylation"/>
    <property type="evidence" value="ECO:0007669"/>
    <property type="project" value="TreeGrafter"/>
</dbReference>
<evidence type="ECO:0000313" key="6">
    <source>
        <dbReference type="Proteomes" id="UP000627538"/>
    </source>
</evidence>
<reference evidence="5 6" key="1">
    <citation type="submission" date="2020-08" db="EMBL/GenBank/DDBJ databases">
        <title>Winkia gen. nov., sp. nov., isolated from faeces of the Anser albifrons in China.</title>
        <authorList>
            <person name="Liu Q."/>
        </authorList>
    </citation>
    <scope>NUCLEOTIDE SEQUENCE [LARGE SCALE GENOMIC DNA]</scope>
    <source>
        <strain evidence="5 6">C62</strain>
    </source>
</reference>
<dbReference type="Gene3D" id="3.40.50.150">
    <property type="entry name" value="Vaccinia Virus protein VP39"/>
    <property type="match status" value="1"/>
</dbReference>
<name>A0A8I0KVD6_9ACTO</name>
<evidence type="ECO:0000256" key="4">
    <source>
        <dbReference type="PROSITE-ProRule" id="PRU01024"/>
    </source>
</evidence>
<dbReference type="SUPFAM" id="SSF53335">
    <property type="entry name" value="S-adenosyl-L-methionine-dependent methyltransferases"/>
    <property type="match status" value="1"/>
</dbReference>
<feature type="binding site" evidence="4">
    <location>
        <position position="237"/>
    </location>
    <ligand>
        <name>S-adenosyl-L-methionine</name>
        <dbReference type="ChEBI" id="CHEBI:59789"/>
    </ligand>
</feature>
<protein>
    <submittedName>
        <fullName evidence="5">Class I SAM-dependent RNA methyltransferase</fullName>
    </submittedName>
</protein>
<dbReference type="InterPro" id="IPR030391">
    <property type="entry name" value="MeTrfase_TrmA_CS"/>
</dbReference>
<dbReference type="Proteomes" id="UP000627538">
    <property type="component" value="Unassembled WGS sequence"/>
</dbReference>
<dbReference type="SUPFAM" id="SSF50249">
    <property type="entry name" value="Nucleic acid-binding proteins"/>
    <property type="match status" value="1"/>
</dbReference>
<keyword evidence="6" id="KW-1185">Reference proteome</keyword>
<dbReference type="Gene3D" id="2.40.50.1070">
    <property type="match status" value="1"/>
</dbReference>
<keyword evidence="2 4" id="KW-0808">Transferase</keyword>
<dbReference type="Gene3D" id="2.40.50.140">
    <property type="entry name" value="Nucleic acid-binding proteins"/>
    <property type="match status" value="1"/>
</dbReference>
<comment type="caution">
    <text evidence="5">The sequence shown here is derived from an EMBL/GenBank/DDBJ whole genome shotgun (WGS) entry which is preliminary data.</text>
</comment>
<evidence type="ECO:0000256" key="2">
    <source>
        <dbReference type="ARBA" id="ARBA00022679"/>
    </source>
</evidence>